<dbReference type="EMBL" id="QTSX02004286">
    <property type="protein sequence ID" value="KAJ9066542.1"/>
    <property type="molecule type" value="Genomic_DNA"/>
</dbReference>
<accession>A0ACC2SWQ9</accession>
<organism evidence="1 2">
    <name type="scientific">Entomophthora muscae</name>
    <dbReference type="NCBI Taxonomy" id="34485"/>
    <lineage>
        <taxon>Eukaryota</taxon>
        <taxon>Fungi</taxon>
        <taxon>Fungi incertae sedis</taxon>
        <taxon>Zoopagomycota</taxon>
        <taxon>Entomophthoromycotina</taxon>
        <taxon>Entomophthoromycetes</taxon>
        <taxon>Entomophthorales</taxon>
        <taxon>Entomophthoraceae</taxon>
        <taxon>Entomophthora</taxon>
    </lineage>
</organism>
<sequence>MNLDDLVAHSAEEVKAISYKFHDKVQVYECPPNGQGLTVLIAVALLDALHEDKALSLLEDLDPCSPAYLHLLIEVLHIVFADIRQHITDPDFYHISASYFLDKNTSDTVHFAVVDKEGNACSFIMSNGHDFGLCLIPEGCGFALQSKGSLDQNHANCIAARKRPYHITIPSLALNLNNELWLYFGAMGESIQPQGQLMIIRASVSLDDGVVLIEPGFSKEL</sequence>
<dbReference type="Proteomes" id="UP001165960">
    <property type="component" value="Unassembled WGS sequence"/>
</dbReference>
<proteinExistence type="predicted"/>
<evidence type="ECO:0000313" key="2">
    <source>
        <dbReference type="Proteomes" id="UP001165960"/>
    </source>
</evidence>
<comment type="caution">
    <text evidence="1">The sequence shown here is derived from an EMBL/GenBank/DDBJ whole genome shotgun (WGS) entry which is preliminary data.</text>
</comment>
<gene>
    <name evidence="1" type="ORF">DSO57_1008480</name>
</gene>
<reference evidence="1" key="1">
    <citation type="submission" date="2022-04" db="EMBL/GenBank/DDBJ databases">
        <title>Genome of the entomopathogenic fungus Entomophthora muscae.</title>
        <authorList>
            <person name="Elya C."/>
            <person name="Lovett B.R."/>
            <person name="Lee E."/>
            <person name="Macias A.M."/>
            <person name="Hajek A.E."/>
            <person name="De Bivort B.L."/>
            <person name="Kasson M.T."/>
            <person name="De Fine Licht H.H."/>
            <person name="Stajich J.E."/>
        </authorList>
    </citation>
    <scope>NUCLEOTIDE SEQUENCE</scope>
    <source>
        <strain evidence="1">Berkeley</strain>
    </source>
</reference>
<protein>
    <submittedName>
        <fullName evidence="1">Uncharacterized protein</fullName>
    </submittedName>
</protein>
<keyword evidence="2" id="KW-1185">Reference proteome</keyword>
<evidence type="ECO:0000313" key="1">
    <source>
        <dbReference type="EMBL" id="KAJ9066542.1"/>
    </source>
</evidence>
<name>A0ACC2SWQ9_9FUNG</name>